<proteinExistence type="predicted"/>
<name>A0A0G4FWT6_9ALVE</name>
<reference evidence="2" key="1">
    <citation type="submission" date="2014-11" db="EMBL/GenBank/DDBJ databases">
        <authorList>
            <person name="Otto D Thomas"/>
            <person name="Naeem Raeece"/>
        </authorList>
    </citation>
    <scope>NUCLEOTIDE SEQUENCE</scope>
</reference>
<evidence type="ECO:0000256" key="1">
    <source>
        <dbReference type="SAM" id="MobiDB-lite"/>
    </source>
</evidence>
<protein>
    <submittedName>
        <fullName evidence="2">Uncharacterized protein</fullName>
    </submittedName>
</protein>
<sequence>MPPPSYPPCLLNPHSILDKADVQNSLFKNHLFSEQEMSSLTRTISTLGGFKTLALLAEASEEDLEELGLSKAVRNTVGRWRRVFNRENGLEESLEADVERKREGSGTRGGDANKNPSEKIETDHLATNLLSRLAEMLGKVRIEKDHTPLPPSNSSDGMKKTGTAGGEKETLAQPTSTLFSPGSEPFRDNAHYILRIPDFAKKLSSCKEVMGRSTGSECVESAPFDFAEHTFRLAIFPSSAPAGNEIRPGEQTMDVFIKKLSDVQSRIYRHVRIGHEAVGGWAEYSGVNPGAGCGWAWWSRANALESAKLNGGVLEVTVNMRLDRPADPPLKLKAVEVSSYRARAVWARYNWPNETVELLQGWQQGAEPFEFLSDQWSIGLFPKGVTRGPQGKAALMVIKKGNKFKGNVGVTVKIGTIEMSTKQATKQPSAPVTRGREQMLQWSFGWPRFGDYCELCAQASGSSRELQIEVSIEHLDGEVEVEPEGKID</sequence>
<dbReference type="VEuPathDB" id="CryptoDB:Cvel_19160"/>
<evidence type="ECO:0000313" key="2">
    <source>
        <dbReference type="EMBL" id="CEM19702.1"/>
    </source>
</evidence>
<feature type="region of interest" description="Disordered" evidence="1">
    <location>
        <begin position="94"/>
        <end position="120"/>
    </location>
</feature>
<dbReference type="AlphaFoldDB" id="A0A0G4FWT6"/>
<gene>
    <name evidence="2" type="ORF">Cvel_19160</name>
</gene>
<dbReference type="EMBL" id="CDMZ01000698">
    <property type="protein sequence ID" value="CEM19702.1"/>
    <property type="molecule type" value="Genomic_DNA"/>
</dbReference>
<accession>A0A0G4FWT6</accession>
<feature type="region of interest" description="Disordered" evidence="1">
    <location>
        <begin position="145"/>
        <end position="183"/>
    </location>
</feature>
<organism evidence="2">
    <name type="scientific">Chromera velia CCMP2878</name>
    <dbReference type="NCBI Taxonomy" id="1169474"/>
    <lineage>
        <taxon>Eukaryota</taxon>
        <taxon>Sar</taxon>
        <taxon>Alveolata</taxon>
        <taxon>Colpodellida</taxon>
        <taxon>Chromeraceae</taxon>
        <taxon>Chromera</taxon>
    </lineage>
</organism>